<comment type="similarity">
    <text evidence="2">Belongs to the TAF6 family.</text>
</comment>
<dbReference type="CDD" id="cd08050">
    <property type="entry name" value="TAF6C"/>
    <property type="match status" value="1"/>
</dbReference>
<feature type="domain" description="TATA box binding protein associated factor (TAF) histone-like fold" evidence="7">
    <location>
        <begin position="10"/>
        <end position="67"/>
    </location>
</feature>
<dbReference type="InterPro" id="IPR011442">
    <property type="entry name" value="TAF6_C"/>
</dbReference>
<dbReference type="SUPFAM" id="SSF48371">
    <property type="entry name" value="ARM repeat"/>
    <property type="match status" value="1"/>
</dbReference>
<keyword evidence="3" id="KW-0805">Transcription regulation</keyword>
<gene>
    <name evidence="8" type="ORF">M0813_03971</name>
</gene>
<dbReference type="InterPro" id="IPR037796">
    <property type="entry name" value="TAF6"/>
</dbReference>
<dbReference type="SMART" id="SM00803">
    <property type="entry name" value="TAF"/>
    <property type="match status" value="1"/>
</dbReference>
<keyword evidence="5" id="KW-0539">Nucleus</keyword>
<dbReference type="PANTHER" id="PTHR10221">
    <property type="entry name" value="TRANSCRIPTION INITIATION FACTOR TFIID SUBUNIT 6"/>
    <property type="match status" value="1"/>
</dbReference>
<reference evidence="8" key="1">
    <citation type="submission" date="2022-08" db="EMBL/GenBank/DDBJ databases">
        <title>Novel sulfate-reducing endosymbionts in the free-living metamonad Anaeramoeba.</title>
        <authorList>
            <person name="Jerlstrom-Hultqvist J."/>
            <person name="Cepicka I."/>
            <person name="Gallot-Lavallee L."/>
            <person name="Salas-Leiva D."/>
            <person name="Curtis B.A."/>
            <person name="Zahonova K."/>
            <person name="Pipaliya S."/>
            <person name="Dacks J."/>
            <person name="Roger A.J."/>
        </authorList>
    </citation>
    <scope>NUCLEOTIDE SEQUENCE</scope>
    <source>
        <strain evidence="8">Schooner1</strain>
    </source>
</reference>
<comment type="caution">
    <text evidence="8">The sequence shown here is derived from an EMBL/GenBank/DDBJ whole genome shotgun (WGS) entry which is preliminary data.</text>
</comment>
<dbReference type="InterPro" id="IPR016024">
    <property type="entry name" value="ARM-type_fold"/>
</dbReference>
<dbReference type="Proteomes" id="UP001150062">
    <property type="component" value="Unassembled WGS sequence"/>
</dbReference>
<dbReference type="SUPFAM" id="SSF47113">
    <property type="entry name" value="Histone-fold"/>
    <property type="match status" value="1"/>
</dbReference>
<dbReference type="Pfam" id="PF02969">
    <property type="entry name" value="TAF"/>
    <property type="match status" value="1"/>
</dbReference>
<evidence type="ECO:0000256" key="6">
    <source>
        <dbReference type="SAM" id="MobiDB-lite"/>
    </source>
</evidence>
<dbReference type="Gene3D" id="1.10.20.10">
    <property type="entry name" value="Histone, subunit A"/>
    <property type="match status" value="1"/>
</dbReference>
<comment type="subcellular location">
    <subcellularLocation>
        <location evidence="1">Nucleus</location>
    </subcellularLocation>
</comment>
<evidence type="ECO:0000256" key="5">
    <source>
        <dbReference type="ARBA" id="ARBA00023242"/>
    </source>
</evidence>
<dbReference type="InterPro" id="IPR009072">
    <property type="entry name" value="Histone-fold"/>
</dbReference>
<keyword evidence="9" id="KW-1185">Reference proteome</keyword>
<evidence type="ECO:0000256" key="4">
    <source>
        <dbReference type="ARBA" id="ARBA00023163"/>
    </source>
</evidence>
<dbReference type="Pfam" id="PF07571">
    <property type="entry name" value="TAF6_C"/>
    <property type="match status" value="1"/>
</dbReference>
<evidence type="ECO:0000259" key="7">
    <source>
        <dbReference type="SMART" id="SM00803"/>
    </source>
</evidence>
<feature type="compositionally biased region" description="Low complexity" evidence="6">
    <location>
        <begin position="102"/>
        <end position="117"/>
    </location>
</feature>
<evidence type="ECO:0000256" key="1">
    <source>
        <dbReference type="ARBA" id="ARBA00004123"/>
    </source>
</evidence>
<dbReference type="InterPro" id="IPR004823">
    <property type="entry name" value="TAF_TATA-bd_Histone-like_dom"/>
</dbReference>
<proteinExistence type="inferred from homology"/>
<dbReference type="EMBL" id="JAOAOG010000271">
    <property type="protein sequence ID" value="KAJ6234169.1"/>
    <property type="molecule type" value="Genomic_DNA"/>
</dbReference>
<keyword evidence="4" id="KW-0804">Transcription</keyword>
<dbReference type="CDD" id="cd22931">
    <property type="entry name" value="HFD_TAF6"/>
    <property type="match status" value="1"/>
</dbReference>
<sequence>MLSPSVIIEISKKKEKIGKIDQSVALLLSREIEFRIRELLLDSLSFMRHSKRKALIPRDICNALKLRTRRMINNLPQTIPVRKISKKLLKGIKDQEQKQENLINNNNNNNNNSNDPNDLQTTHKNQEKILNVKKLLRSSLPSYPIVPTFRSHWLAIAGTMPKIPENVIVYNDNLIDEQFYSVHQTNDFQDINSNNKEKKNIKSKNKRFRKNSIQPVIQMNKQGAVKRTIGTKIGSKGTTEIAVEITPIMKHNITQELQFYYDRVIDIIHGGNERQRYSVYNSLTEDTGIQQLAPYFIQHIQKEVKNNLKQLDVMMALMKMSQALIRNESVLLGLFLHQLVPSILTCILSSDLSSSQFDDHWKLRDFAAQTLSELCHKFDNYTSLKPRVINTLALSFVNKTKKLTTHYGAIVGLAALGLDVIRLILIPNAMNSLQILNPIIETEKKDTIKKIQAIKCRGMLLLAIGRVVMEQTEKRNSKRLITQKNDQNDDDDFVDVLKLYDMFGNALDCFIYSDSYHYTQVLI</sequence>
<dbReference type="Gene3D" id="1.25.40.770">
    <property type="entry name" value="TAF6, C-terminal HEAT repeat domain"/>
    <property type="match status" value="1"/>
</dbReference>
<protein>
    <submittedName>
        <fullName evidence="8">Transcription initiation factor tfiid subunit 6</fullName>
    </submittedName>
</protein>
<evidence type="ECO:0000313" key="9">
    <source>
        <dbReference type="Proteomes" id="UP001150062"/>
    </source>
</evidence>
<accession>A0ABQ8XQ10</accession>
<feature type="region of interest" description="Disordered" evidence="6">
    <location>
        <begin position="102"/>
        <end position="121"/>
    </location>
</feature>
<organism evidence="8 9">
    <name type="scientific">Anaeramoeba flamelloides</name>
    <dbReference type="NCBI Taxonomy" id="1746091"/>
    <lineage>
        <taxon>Eukaryota</taxon>
        <taxon>Metamonada</taxon>
        <taxon>Anaeramoebidae</taxon>
        <taxon>Anaeramoeba</taxon>
    </lineage>
</organism>
<evidence type="ECO:0000256" key="3">
    <source>
        <dbReference type="ARBA" id="ARBA00023015"/>
    </source>
</evidence>
<dbReference type="InterPro" id="IPR046344">
    <property type="entry name" value="TAF6_C_sf"/>
</dbReference>
<evidence type="ECO:0000256" key="2">
    <source>
        <dbReference type="ARBA" id="ARBA00007688"/>
    </source>
</evidence>
<evidence type="ECO:0000313" key="8">
    <source>
        <dbReference type="EMBL" id="KAJ6234169.1"/>
    </source>
</evidence>
<dbReference type="PANTHER" id="PTHR10221:SF9">
    <property type="entry name" value="TRANSCRIPTION INITIATION FACTOR TFIID SUBUNIT 6"/>
    <property type="match status" value="1"/>
</dbReference>
<name>A0ABQ8XQ10_9EUKA</name>